<dbReference type="EMBL" id="MN739061">
    <property type="protein sequence ID" value="QHS86756.1"/>
    <property type="molecule type" value="Genomic_DNA"/>
</dbReference>
<evidence type="ECO:0000256" key="1">
    <source>
        <dbReference type="SAM" id="Phobius"/>
    </source>
</evidence>
<name>A0A6C0B3X3_9ZZZZ</name>
<reference evidence="2" key="1">
    <citation type="journal article" date="2020" name="Nature">
        <title>Giant virus diversity and host interactions through global metagenomics.</title>
        <authorList>
            <person name="Schulz F."/>
            <person name="Roux S."/>
            <person name="Paez-Espino D."/>
            <person name="Jungbluth S."/>
            <person name="Walsh D.A."/>
            <person name="Denef V.J."/>
            <person name="McMahon K.D."/>
            <person name="Konstantinidis K.T."/>
            <person name="Eloe-Fadrosh E.A."/>
            <person name="Kyrpides N.C."/>
            <person name="Woyke T."/>
        </authorList>
    </citation>
    <scope>NUCLEOTIDE SEQUENCE</scope>
    <source>
        <strain evidence="2">GVMAG-M-3300009422-16</strain>
    </source>
</reference>
<evidence type="ECO:0000313" key="2">
    <source>
        <dbReference type="EMBL" id="QHS86756.1"/>
    </source>
</evidence>
<sequence>MEAVNRELSKLTNAIDLGEVLKRAVKYLVEGLAVGIAAYFIPSKKMNIEEVLMIAVTAAAVFALLDMYSPSIGASMRQGAGFGLGANLVGFPKLG</sequence>
<protein>
    <submittedName>
        <fullName evidence="2">Uncharacterized protein</fullName>
    </submittedName>
</protein>
<keyword evidence="1" id="KW-1133">Transmembrane helix</keyword>
<keyword evidence="1" id="KW-0812">Transmembrane</keyword>
<organism evidence="2">
    <name type="scientific">viral metagenome</name>
    <dbReference type="NCBI Taxonomy" id="1070528"/>
    <lineage>
        <taxon>unclassified sequences</taxon>
        <taxon>metagenomes</taxon>
        <taxon>organismal metagenomes</taxon>
    </lineage>
</organism>
<keyword evidence="1" id="KW-0472">Membrane</keyword>
<proteinExistence type="predicted"/>
<feature type="transmembrane region" description="Helical" evidence="1">
    <location>
        <begin position="24"/>
        <end position="42"/>
    </location>
</feature>
<feature type="transmembrane region" description="Helical" evidence="1">
    <location>
        <begin position="48"/>
        <end position="68"/>
    </location>
</feature>
<dbReference type="AlphaFoldDB" id="A0A6C0B3X3"/>
<accession>A0A6C0B3X3</accession>